<dbReference type="Gene3D" id="1.10.1200.10">
    <property type="entry name" value="ACP-like"/>
    <property type="match status" value="1"/>
</dbReference>
<dbReference type="Pfam" id="PF00550">
    <property type="entry name" value="PP-binding"/>
    <property type="match status" value="1"/>
</dbReference>
<dbReference type="InterPro" id="IPR036736">
    <property type="entry name" value="ACP-like_sf"/>
</dbReference>
<gene>
    <name evidence="2" type="ORF">Vau01_025490</name>
</gene>
<comment type="caution">
    <text evidence="2">The sequence shown here is derived from an EMBL/GenBank/DDBJ whole genome shotgun (WGS) entry which is preliminary data.</text>
</comment>
<dbReference type="AlphaFoldDB" id="A0A8J4DZ11"/>
<name>A0A8J4DZ11_9ACTN</name>
<dbReference type="SUPFAM" id="SSF47336">
    <property type="entry name" value="ACP-like"/>
    <property type="match status" value="1"/>
</dbReference>
<feature type="domain" description="Carrier" evidence="1">
    <location>
        <begin position="11"/>
        <end position="77"/>
    </location>
</feature>
<organism evidence="2 3">
    <name type="scientific">Virgisporangium aurantiacum</name>
    <dbReference type="NCBI Taxonomy" id="175570"/>
    <lineage>
        <taxon>Bacteria</taxon>
        <taxon>Bacillati</taxon>
        <taxon>Actinomycetota</taxon>
        <taxon>Actinomycetes</taxon>
        <taxon>Micromonosporales</taxon>
        <taxon>Micromonosporaceae</taxon>
        <taxon>Virgisporangium</taxon>
    </lineage>
</organism>
<keyword evidence="3" id="KW-1185">Reference proteome</keyword>
<dbReference type="Proteomes" id="UP000612585">
    <property type="component" value="Unassembled WGS sequence"/>
</dbReference>
<protein>
    <recommendedName>
        <fullName evidence="1">Carrier domain-containing protein</fullName>
    </recommendedName>
</protein>
<accession>A0A8J4DZ11</accession>
<evidence type="ECO:0000313" key="3">
    <source>
        <dbReference type="Proteomes" id="UP000612585"/>
    </source>
</evidence>
<dbReference type="InterPro" id="IPR009081">
    <property type="entry name" value="PP-bd_ACP"/>
</dbReference>
<evidence type="ECO:0000313" key="2">
    <source>
        <dbReference type="EMBL" id="GIJ55033.1"/>
    </source>
</evidence>
<dbReference type="EMBL" id="BOPG01000013">
    <property type="protein sequence ID" value="GIJ55033.1"/>
    <property type="molecule type" value="Genomic_DNA"/>
</dbReference>
<proteinExistence type="predicted"/>
<dbReference type="RefSeq" id="WP_203991233.1">
    <property type="nucleotide sequence ID" value="NZ_BOPG01000013.1"/>
</dbReference>
<reference evidence="2" key="1">
    <citation type="submission" date="2021-01" db="EMBL/GenBank/DDBJ databases">
        <title>Whole genome shotgun sequence of Virgisporangium aurantiacum NBRC 16421.</title>
        <authorList>
            <person name="Komaki H."/>
            <person name="Tamura T."/>
        </authorList>
    </citation>
    <scope>NUCLEOTIDE SEQUENCE</scope>
    <source>
        <strain evidence="2">NBRC 16421</strain>
    </source>
</reference>
<evidence type="ECO:0000259" key="1">
    <source>
        <dbReference type="Pfam" id="PF00550"/>
    </source>
</evidence>
<sequence>MQTQTDVLAEIGELIREVLDGYDPDAVPITRETSFQQDLAFESIDIVVLGTRLTERYGPVVNFPAFLSTLTIQEIIALRVGDLVDYVSAALCRS</sequence>